<evidence type="ECO:0000259" key="2">
    <source>
        <dbReference type="Pfam" id="PF00899"/>
    </source>
</evidence>
<gene>
    <name evidence="3" type="ordered locus">TGRD_367</name>
</gene>
<dbReference type="HOGENOM" id="CLU_013325_10_3_0"/>
<dbReference type="InterPro" id="IPR045886">
    <property type="entry name" value="ThiF/MoeB/HesA"/>
</dbReference>
<dbReference type="STRING" id="471821.TGRD_371"/>
<dbReference type="GO" id="GO:0008641">
    <property type="term" value="F:ubiquitin-like modifier activating enzyme activity"/>
    <property type="evidence" value="ECO:0007669"/>
    <property type="project" value="InterPro"/>
</dbReference>
<dbReference type="CDD" id="cd00757">
    <property type="entry name" value="ThiF_MoeB_HesA_family"/>
    <property type="match status" value="1"/>
</dbReference>
<name>B1H022_ENDTX</name>
<feature type="domain" description="THIF-type NAD/FAD binding fold" evidence="2">
    <location>
        <begin position="8"/>
        <end position="240"/>
    </location>
</feature>
<accession>B1H022</accession>
<dbReference type="InterPro" id="IPR035985">
    <property type="entry name" value="Ubiquitin-activating_enz"/>
</dbReference>
<evidence type="ECO:0000313" key="3">
    <source>
        <dbReference type="EMBL" id="BAG13854.1"/>
    </source>
</evidence>
<dbReference type="PATRIC" id="fig|471821.5.peg.605"/>
<dbReference type="PANTHER" id="PTHR10953:SF102">
    <property type="entry name" value="ADENYLYLTRANSFERASE AND SULFURTRANSFERASE MOCS3"/>
    <property type="match status" value="1"/>
</dbReference>
<protein>
    <submittedName>
        <fullName evidence="3">Thiazole biosynthesis protein ThiF</fullName>
    </submittedName>
</protein>
<dbReference type="FunFam" id="3.40.50.720:FF:000080">
    <property type="entry name" value="Thiazole biosynthesis adenylyltransferase ThiF"/>
    <property type="match status" value="1"/>
</dbReference>
<proteinExistence type="inferred from homology"/>
<dbReference type="KEGG" id="eti:RSTT_344"/>
<dbReference type="GO" id="GO:0005737">
    <property type="term" value="C:cytoplasm"/>
    <property type="evidence" value="ECO:0007669"/>
    <property type="project" value="TreeGrafter"/>
</dbReference>
<accession>A0A1C9ZS54</accession>
<evidence type="ECO:0000256" key="1">
    <source>
        <dbReference type="ARBA" id="ARBA00009919"/>
    </source>
</evidence>
<keyword evidence="4" id="KW-1185">Reference proteome</keyword>
<reference evidence="4" key="1">
    <citation type="journal article" date="2008" name="Proc. Natl. Acad. Sci. U.S.A.">
        <title>Complete genome of the uncultured termite group 1 bacteria in a single host protist cell.</title>
        <authorList>
            <person name="Hongoh Y."/>
            <person name="Sharma V.K."/>
            <person name="Prakash T."/>
            <person name="Noda S."/>
            <person name="Taylor T.D."/>
            <person name="Kudo T."/>
            <person name="Sakaki Y."/>
            <person name="Toyoda A."/>
            <person name="Hattori M."/>
            <person name="Ohkuma M."/>
        </authorList>
    </citation>
    <scope>NUCLEOTIDE SEQUENCE [LARGE SCALE GENOMIC DNA]</scope>
    <source>
        <strain evidence="4">Rs-D17 genomovar Ri2008</strain>
    </source>
</reference>
<dbReference type="Pfam" id="PF00899">
    <property type="entry name" value="ThiF"/>
    <property type="match status" value="1"/>
</dbReference>
<dbReference type="AlphaFoldDB" id="B1H022"/>
<dbReference type="InterPro" id="IPR000594">
    <property type="entry name" value="ThiF_NAD_FAD-bd"/>
</dbReference>
<dbReference type="Proteomes" id="UP000001691">
    <property type="component" value="Chromosome"/>
</dbReference>
<evidence type="ECO:0000313" key="4">
    <source>
        <dbReference type="Proteomes" id="UP000001691"/>
    </source>
</evidence>
<dbReference type="GO" id="GO:0016779">
    <property type="term" value="F:nucleotidyltransferase activity"/>
    <property type="evidence" value="ECO:0007669"/>
    <property type="project" value="TreeGrafter"/>
</dbReference>
<organism evidence="3 4">
    <name type="scientific">Endomicrobium trichonymphae</name>
    <dbReference type="NCBI Taxonomy" id="1408204"/>
    <lineage>
        <taxon>Bacteria</taxon>
        <taxon>Pseudomonadati</taxon>
        <taxon>Elusimicrobiota</taxon>
        <taxon>Endomicrobiia</taxon>
        <taxon>Endomicrobiales</taxon>
        <taxon>Endomicrobiaceae</taxon>
        <taxon>Candidatus Endomicrobiellum</taxon>
    </lineage>
</organism>
<sequence length="247" mass="27314">MQNDIERYQRQLLLKDVGEAGQKKLFNARVLVCGAGGLGSPALTYLAAAGIGYIGLCDFNIVSISNLNRQILYTQAEMGKQKAQIAKEKLEKFNPDVKVRAYSERLTEDTTGDIFKNYDVLIDATDNFPSRYLINTAAYKNSVPLICGAVCEFEGILTTIVPKENTSCFQCIYPFKPSTDLTSKTFGILGAIAGIIGTMQALETVKLILGLHCLKNKILIFNGIENIYRVKEVIKRKNCKACHISVE</sequence>
<dbReference type="SUPFAM" id="SSF69572">
    <property type="entry name" value="Activating enzymes of the ubiquitin-like proteins"/>
    <property type="match status" value="1"/>
</dbReference>
<dbReference type="KEGG" id="rsd:TGRD_367"/>
<dbReference type="GO" id="GO:0004792">
    <property type="term" value="F:thiosulfate-cyanide sulfurtransferase activity"/>
    <property type="evidence" value="ECO:0007669"/>
    <property type="project" value="TreeGrafter"/>
</dbReference>
<comment type="similarity">
    <text evidence="1">Belongs to the HesA/MoeB/ThiF family.</text>
</comment>
<dbReference type="PANTHER" id="PTHR10953">
    <property type="entry name" value="UBIQUITIN-ACTIVATING ENZYME E1"/>
    <property type="match status" value="1"/>
</dbReference>
<dbReference type="EMBL" id="AP009510">
    <property type="protein sequence ID" value="BAG13854.1"/>
    <property type="molecule type" value="Genomic_DNA"/>
</dbReference>
<dbReference type="OrthoDB" id="9804286at2"/>
<dbReference type="Gene3D" id="3.40.50.720">
    <property type="entry name" value="NAD(P)-binding Rossmann-like Domain"/>
    <property type="match status" value="1"/>
</dbReference>
<dbReference type="RefSeq" id="WP_015423381.1">
    <property type="nucleotide sequence ID" value="NC_020419.1"/>
</dbReference>